<dbReference type="AlphaFoldDB" id="A0A8J5JJN6"/>
<reference evidence="2" key="1">
    <citation type="journal article" date="2021" name="Sci. Adv.">
        <title>The American lobster genome reveals insights on longevity, neural, and immune adaptations.</title>
        <authorList>
            <person name="Polinski J.M."/>
            <person name="Zimin A.V."/>
            <person name="Clark K.F."/>
            <person name="Kohn A.B."/>
            <person name="Sadowski N."/>
            <person name="Timp W."/>
            <person name="Ptitsyn A."/>
            <person name="Khanna P."/>
            <person name="Romanova D.Y."/>
            <person name="Williams P."/>
            <person name="Greenwood S.J."/>
            <person name="Moroz L.L."/>
            <person name="Walt D.R."/>
            <person name="Bodnar A.G."/>
        </authorList>
    </citation>
    <scope>NUCLEOTIDE SEQUENCE</scope>
    <source>
        <strain evidence="2">GMGI-L3</strain>
    </source>
</reference>
<dbReference type="Proteomes" id="UP000747542">
    <property type="component" value="Unassembled WGS sequence"/>
</dbReference>
<protein>
    <submittedName>
        <fullName evidence="2">Putative Mucin-5B-like 5</fullName>
    </submittedName>
</protein>
<feature type="region of interest" description="Disordered" evidence="1">
    <location>
        <begin position="1"/>
        <end position="21"/>
    </location>
</feature>
<keyword evidence="3" id="KW-1185">Reference proteome</keyword>
<dbReference type="EMBL" id="JAHLQT010034818">
    <property type="protein sequence ID" value="KAG7158521.1"/>
    <property type="molecule type" value="Genomic_DNA"/>
</dbReference>
<proteinExistence type="predicted"/>
<evidence type="ECO:0000313" key="2">
    <source>
        <dbReference type="EMBL" id="KAG7158521.1"/>
    </source>
</evidence>
<evidence type="ECO:0000256" key="1">
    <source>
        <dbReference type="SAM" id="MobiDB-lite"/>
    </source>
</evidence>
<comment type="caution">
    <text evidence="2">The sequence shown here is derived from an EMBL/GenBank/DDBJ whole genome shotgun (WGS) entry which is preliminary data.</text>
</comment>
<name>A0A8J5JJN6_HOMAM</name>
<sequence length="151" mass="16388">MTTGRLLLQRHPGGSRPGGVQPQLVGNNGKILPHFLRDPGTNHCCCECVEGAELSGHCTRKGWLPIDDCCVHDEPHFFTFEGHRYDWHCNYSLAQTDMTYDPEAGVFGDFEPCFGDLPASDTPPSRAINTPVNGDPYTVAVIGGGTSPAFI</sequence>
<accession>A0A8J5JJN6</accession>
<organism evidence="2 3">
    <name type="scientific">Homarus americanus</name>
    <name type="common">American lobster</name>
    <dbReference type="NCBI Taxonomy" id="6706"/>
    <lineage>
        <taxon>Eukaryota</taxon>
        <taxon>Metazoa</taxon>
        <taxon>Ecdysozoa</taxon>
        <taxon>Arthropoda</taxon>
        <taxon>Crustacea</taxon>
        <taxon>Multicrustacea</taxon>
        <taxon>Malacostraca</taxon>
        <taxon>Eumalacostraca</taxon>
        <taxon>Eucarida</taxon>
        <taxon>Decapoda</taxon>
        <taxon>Pleocyemata</taxon>
        <taxon>Astacidea</taxon>
        <taxon>Nephropoidea</taxon>
        <taxon>Nephropidae</taxon>
        <taxon>Homarus</taxon>
    </lineage>
</organism>
<gene>
    <name evidence="2" type="primary">MUC5B-L5</name>
    <name evidence="2" type="ORF">Hamer_G029550</name>
</gene>
<evidence type="ECO:0000313" key="3">
    <source>
        <dbReference type="Proteomes" id="UP000747542"/>
    </source>
</evidence>